<dbReference type="Gene3D" id="1.10.10.60">
    <property type="entry name" value="Homeodomain-like"/>
    <property type="match status" value="1"/>
</dbReference>
<dbReference type="PANTHER" id="PTHR19303">
    <property type="entry name" value="TRANSPOSON"/>
    <property type="match status" value="1"/>
</dbReference>
<keyword evidence="3" id="KW-1185">Reference proteome</keyword>
<dbReference type="RefSeq" id="XP_065645492.1">
    <property type="nucleotide sequence ID" value="XM_065789420.1"/>
</dbReference>
<dbReference type="PANTHER" id="PTHR19303:SF73">
    <property type="entry name" value="PROTEIN PDC2"/>
    <property type="match status" value="1"/>
</dbReference>
<organism evidence="3 4">
    <name type="scientific">Hydra vulgaris</name>
    <name type="common">Hydra</name>
    <name type="synonym">Hydra attenuata</name>
    <dbReference type="NCBI Taxonomy" id="6087"/>
    <lineage>
        <taxon>Eukaryota</taxon>
        <taxon>Metazoa</taxon>
        <taxon>Cnidaria</taxon>
        <taxon>Hydrozoa</taxon>
        <taxon>Hydroidolina</taxon>
        <taxon>Anthoathecata</taxon>
        <taxon>Aplanulata</taxon>
        <taxon>Hydridae</taxon>
        <taxon>Hydra</taxon>
    </lineage>
</organism>
<accession>A0ABM4B9B7</accession>
<name>A0ABM4B9B7_HYDVU</name>
<evidence type="ECO:0000259" key="2">
    <source>
        <dbReference type="PROSITE" id="PS51253"/>
    </source>
</evidence>
<dbReference type="SUPFAM" id="SSF46689">
    <property type="entry name" value="Homeodomain-like"/>
    <property type="match status" value="1"/>
</dbReference>
<dbReference type="InterPro" id="IPR009057">
    <property type="entry name" value="Homeodomain-like_sf"/>
</dbReference>
<dbReference type="InterPro" id="IPR050863">
    <property type="entry name" value="CenT-Element_Derived"/>
</dbReference>
<dbReference type="Pfam" id="PF03221">
    <property type="entry name" value="HTH_Tnp_Tc5"/>
    <property type="match status" value="1"/>
</dbReference>
<evidence type="ECO:0000313" key="4">
    <source>
        <dbReference type="RefSeq" id="XP_065645492.1"/>
    </source>
</evidence>
<reference evidence="4" key="2">
    <citation type="submission" date="2025-08" db="UniProtKB">
        <authorList>
            <consortium name="RefSeq"/>
        </authorList>
    </citation>
    <scope>IDENTIFICATION</scope>
</reference>
<protein>
    <submittedName>
        <fullName evidence="4">Tigger transposable element-derived protein 1-like</fullName>
    </submittedName>
</protein>
<gene>
    <name evidence="4" type="primary">LOC136075968</name>
</gene>
<dbReference type="PROSITE" id="PS51253">
    <property type="entry name" value="HTH_CENPB"/>
    <property type="match status" value="1"/>
</dbReference>
<proteinExistence type="predicted"/>
<dbReference type="SMART" id="SM00674">
    <property type="entry name" value="CENPB"/>
    <property type="match status" value="1"/>
</dbReference>
<evidence type="ECO:0000313" key="3">
    <source>
        <dbReference type="Proteomes" id="UP001652625"/>
    </source>
</evidence>
<reference evidence="3" key="1">
    <citation type="submission" date="2025-05" db="UniProtKB">
        <authorList>
            <consortium name="RefSeq"/>
        </authorList>
    </citation>
    <scope>NUCLEOTIDE SEQUENCE [LARGE SCALE GENOMIC DNA]</scope>
</reference>
<feature type="domain" description="HTH CENPB-type" evidence="2">
    <location>
        <begin position="53"/>
        <end position="135"/>
    </location>
</feature>
<dbReference type="InterPro" id="IPR006600">
    <property type="entry name" value="HTH_CenpB_DNA-bd_dom"/>
</dbReference>
<sequence length="243" mass="27433">MCDNNNKKQKQRSAFSLENKFIILDRLAKGEGSTAIVATRKSVISGTNLSAKISSYSRDTLIEKTEKALAIWIKDLTQKRIPIDGHLIKQKALRFYKQLKESEPSTSSDGNNAQFSASIGWLTGFLKRYSFHKLKIKDEIASADKEAARKYPEKLAKIIEDGGYCADQIFNAEETGLFCKKMPTRTYIAKSEKTASGFKAAKKIKLLFCFAVMHWRMLKPLLVNQSLKPRALKGKDLKKLPVH</sequence>
<dbReference type="Proteomes" id="UP001652625">
    <property type="component" value="Chromosome 02"/>
</dbReference>
<evidence type="ECO:0000256" key="1">
    <source>
        <dbReference type="ARBA" id="ARBA00023125"/>
    </source>
</evidence>
<dbReference type="GeneID" id="136075968"/>
<keyword evidence="1" id="KW-0238">DNA-binding</keyword>